<accession>A0A0D3A0D0</accession>
<evidence type="ECO:0000313" key="2">
    <source>
        <dbReference type="Proteomes" id="UP000032141"/>
    </source>
</evidence>
<keyword evidence="2" id="KW-1185">Reference proteome</keyword>
<evidence type="ECO:0000313" key="1">
    <source>
        <dbReference type="EnsemblPlants" id="Bo17431s010.1"/>
    </source>
</evidence>
<dbReference type="Gramene" id="Bo17431s010.1">
    <property type="protein sequence ID" value="Bo17431s010.1"/>
    <property type="gene ID" value="Bo17431s010"/>
</dbReference>
<name>A0A0D3A0D0_BRAOL</name>
<dbReference type="HOGENOM" id="CLU_123144_0_0_1"/>
<reference evidence="1" key="1">
    <citation type="journal article" date="2014" name="Genome Biol.">
        <title>Transcriptome and methylome profiling reveals relics of genome dominance in the mesopolyploid Brassica oleracea.</title>
        <authorList>
            <person name="Parkin I.A."/>
            <person name="Koh C."/>
            <person name="Tang H."/>
            <person name="Robinson S.J."/>
            <person name="Kagale S."/>
            <person name="Clarke W.E."/>
            <person name="Town C.D."/>
            <person name="Nixon J."/>
            <person name="Krishnakumar V."/>
            <person name="Bidwell S.L."/>
            <person name="Denoeud F."/>
            <person name="Belcram H."/>
            <person name="Links M.G."/>
            <person name="Just J."/>
            <person name="Clarke C."/>
            <person name="Bender T."/>
            <person name="Huebert T."/>
            <person name="Mason A.S."/>
            <person name="Pires J.C."/>
            <person name="Barker G."/>
            <person name="Moore J."/>
            <person name="Walley P.G."/>
            <person name="Manoli S."/>
            <person name="Batley J."/>
            <person name="Edwards D."/>
            <person name="Nelson M.N."/>
            <person name="Wang X."/>
            <person name="Paterson A.H."/>
            <person name="King G."/>
            <person name="Bancroft I."/>
            <person name="Chalhoub B."/>
            <person name="Sharpe A.G."/>
        </authorList>
    </citation>
    <scope>NUCLEOTIDE SEQUENCE [LARGE SCALE GENOMIC DNA]</scope>
    <source>
        <strain evidence="1">cv. TO1000</strain>
    </source>
</reference>
<proteinExistence type="predicted"/>
<dbReference type="EnsemblPlants" id="Bo17431s010.1">
    <property type="protein sequence ID" value="Bo17431s010.1"/>
    <property type="gene ID" value="Bo17431s010"/>
</dbReference>
<dbReference type="AlphaFoldDB" id="A0A0D3A0D0"/>
<reference evidence="1" key="2">
    <citation type="submission" date="2015-06" db="UniProtKB">
        <authorList>
            <consortium name="EnsemblPlants"/>
        </authorList>
    </citation>
    <scope>IDENTIFICATION</scope>
</reference>
<protein>
    <submittedName>
        <fullName evidence="1">Uncharacterized protein</fullName>
    </submittedName>
</protein>
<organism evidence="1 2">
    <name type="scientific">Brassica oleracea var. oleracea</name>
    <dbReference type="NCBI Taxonomy" id="109376"/>
    <lineage>
        <taxon>Eukaryota</taxon>
        <taxon>Viridiplantae</taxon>
        <taxon>Streptophyta</taxon>
        <taxon>Embryophyta</taxon>
        <taxon>Tracheophyta</taxon>
        <taxon>Spermatophyta</taxon>
        <taxon>Magnoliopsida</taxon>
        <taxon>eudicotyledons</taxon>
        <taxon>Gunneridae</taxon>
        <taxon>Pentapetalae</taxon>
        <taxon>rosids</taxon>
        <taxon>malvids</taxon>
        <taxon>Brassicales</taxon>
        <taxon>Brassicaceae</taxon>
        <taxon>Brassiceae</taxon>
        <taxon>Brassica</taxon>
    </lineage>
</organism>
<sequence length="101" mass="11013">MISDKSLISGVKAASGSVMIANGARIPIEGVGNLKLFEKSSPAFYLPQFTSNLISVKKATVDLDCQVVFRPNEVDFQDLKTGRVIVRGDSKNQLYHLQTAK</sequence>
<dbReference type="eggNOG" id="KOG0017">
    <property type="taxonomic scope" value="Eukaryota"/>
</dbReference>
<dbReference type="Proteomes" id="UP000032141">
    <property type="component" value="Unassembled WGS sequence"/>
</dbReference>